<keyword evidence="14" id="KW-1185">Reference proteome</keyword>
<name>A0A7Z2VZ70_9BURK</name>
<proteinExistence type="inferred from homology"/>
<evidence type="ECO:0000259" key="12">
    <source>
        <dbReference type="Pfam" id="PF00266"/>
    </source>
</evidence>
<evidence type="ECO:0000256" key="3">
    <source>
        <dbReference type="ARBA" id="ARBA00012239"/>
    </source>
</evidence>
<dbReference type="InterPro" id="IPR015421">
    <property type="entry name" value="PyrdxlP-dep_Trfase_major"/>
</dbReference>
<keyword evidence="9" id="KW-0411">Iron-sulfur</keyword>
<feature type="domain" description="Aminotransferase class V" evidence="12">
    <location>
        <begin position="34"/>
        <end position="392"/>
    </location>
</feature>
<evidence type="ECO:0000256" key="1">
    <source>
        <dbReference type="ARBA" id="ARBA00001933"/>
    </source>
</evidence>
<sequence>MTDFLAPSRAAAPCRSPLDLPAPAARPEPPALPIYLDYAATTPVDPRVAQQMLVFMTEKFGNPASTSHGFGQDAAFAVAKARAQVAALVEAPAARIVWTSGATESNNLALKGAAHANRARGNHLVTVATEHKAVLDSMRRLESEGFEVTYLQPQANGLVDPAAFEAALRPDTILASVMMVNNEIGVIQPVGEFGRICRARGVLLHVDAAQAAGKLHIDVERLHIDLLSLSAHKLYGPKGIGALYVREGVRLEAQMDGGGHEQGLRSGTLPSHQIVGMGAACELARLEMDAEALRIGALRDRLRDGLAALPGVRFNGDLDRRIPHNLNVSFADCGPLAERLPDIAVSAGSACNSASAAPSYVLRALGLGDALARSAMRITLGRYTGLADVDHFLLQLRLALR</sequence>
<evidence type="ECO:0000256" key="10">
    <source>
        <dbReference type="ARBA" id="ARBA00050776"/>
    </source>
</evidence>
<dbReference type="InterPro" id="IPR016454">
    <property type="entry name" value="Cysteine_dSase"/>
</dbReference>
<gene>
    <name evidence="13" type="ORF">HH212_17370</name>
</gene>
<evidence type="ECO:0000256" key="9">
    <source>
        <dbReference type="ARBA" id="ARBA00023014"/>
    </source>
</evidence>
<evidence type="ECO:0000256" key="8">
    <source>
        <dbReference type="ARBA" id="ARBA00023004"/>
    </source>
</evidence>
<dbReference type="RefSeq" id="WP_170203619.1">
    <property type="nucleotide sequence ID" value="NZ_CP051685.1"/>
</dbReference>
<evidence type="ECO:0000256" key="5">
    <source>
        <dbReference type="ARBA" id="ARBA00022714"/>
    </source>
</evidence>
<comment type="similarity">
    <text evidence="2">Belongs to the class-V pyridoxal-phosphate-dependent aminotransferase family. NifS/IscS subfamily.</text>
</comment>
<organism evidence="13 14">
    <name type="scientific">Massilia forsythiae</name>
    <dbReference type="NCBI Taxonomy" id="2728020"/>
    <lineage>
        <taxon>Bacteria</taxon>
        <taxon>Pseudomonadati</taxon>
        <taxon>Pseudomonadota</taxon>
        <taxon>Betaproteobacteria</taxon>
        <taxon>Burkholderiales</taxon>
        <taxon>Oxalobacteraceae</taxon>
        <taxon>Telluria group</taxon>
        <taxon>Massilia</taxon>
    </lineage>
</organism>
<dbReference type="EC" id="2.8.1.7" evidence="3"/>
<evidence type="ECO:0000256" key="6">
    <source>
        <dbReference type="ARBA" id="ARBA00022723"/>
    </source>
</evidence>
<evidence type="ECO:0000256" key="7">
    <source>
        <dbReference type="ARBA" id="ARBA00022898"/>
    </source>
</evidence>
<keyword evidence="5" id="KW-0001">2Fe-2S</keyword>
<comment type="cofactor">
    <cofactor evidence="1 11">
        <name>pyridoxal 5'-phosphate</name>
        <dbReference type="ChEBI" id="CHEBI:597326"/>
    </cofactor>
</comment>
<keyword evidence="4 13" id="KW-0808">Transferase</keyword>
<dbReference type="SUPFAM" id="SSF53383">
    <property type="entry name" value="PLP-dependent transferases"/>
    <property type="match status" value="1"/>
</dbReference>
<dbReference type="Gene3D" id="3.90.1150.10">
    <property type="entry name" value="Aspartate Aminotransferase, domain 1"/>
    <property type="match status" value="1"/>
</dbReference>
<dbReference type="GO" id="GO:0008483">
    <property type="term" value="F:transaminase activity"/>
    <property type="evidence" value="ECO:0007669"/>
    <property type="project" value="UniProtKB-KW"/>
</dbReference>
<evidence type="ECO:0000256" key="2">
    <source>
        <dbReference type="ARBA" id="ARBA00006490"/>
    </source>
</evidence>
<dbReference type="FunFam" id="3.40.640.10:FF:000003">
    <property type="entry name" value="Cysteine desulfurase IscS"/>
    <property type="match status" value="1"/>
</dbReference>
<reference evidence="13 14" key="1">
    <citation type="submission" date="2020-04" db="EMBL/GenBank/DDBJ databases">
        <title>Genome sequencing of novel species.</title>
        <authorList>
            <person name="Heo J."/>
            <person name="Kim S.-J."/>
            <person name="Kim J.-S."/>
            <person name="Hong S.-B."/>
            <person name="Kwon S.-W."/>
        </authorList>
    </citation>
    <scope>NUCLEOTIDE SEQUENCE [LARGE SCALE GENOMIC DNA]</scope>
    <source>
        <strain evidence="13 14">GN2-R2</strain>
    </source>
</reference>
<evidence type="ECO:0000313" key="13">
    <source>
        <dbReference type="EMBL" id="QJE01580.1"/>
    </source>
</evidence>
<accession>A0A7Z2VZ70</accession>
<evidence type="ECO:0000256" key="11">
    <source>
        <dbReference type="RuleBase" id="RU004504"/>
    </source>
</evidence>
<comment type="catalytic activity">
    <reaction evidence="10">
        <text>(sulfur carrier)-H + L-cysteine = (sulfur carrier)-SH + L-alanine</text>
        <dbReference type="Rhea" id="RHEA:43892"/>
        <dbReference type="Rhea" id="RHEA-COMP:14737"/>
        <dbReference type="Rhea" id="RHEA-COMP:14739"/>
        <dbReference type="ChEBI" id="CHEBI:29917"/>
        <dbReference type="ChEBI" id="CHEBI:35235"/>
        <dbReference type="ChEBI" id="CHEBI:57972"/>
        <dbReference type="ChEBI" id="CHEBI:64428"/>
        <dbReference type="EC" id="2.8.1.7"/>
    </reaction>
</comment>
<dbReference type="InterPro" id="IPR020578">
    <property type="entry name" value="Aminotrans_V_PyrdxlP_BS"/>
</dbReference>
<keyword evidence="8" id="KW-0408">Iron</keyword>
<dbReference type="AlphaFoldDB" id="A0A7Z2VZ70"/>
<dbReference type="GO" id="GO:0046872">
    <property type="term" value="F:metal ion binding"/>
    <property type="evidence" value="ECO:0007669"/>
    <property type="project" value="UniProtKB-KW"/>
</dbReference>
<dbReference type="InterPro" id="IPR000192">
    <property type="entry name" value="Aminotrans_V_dom"/>
</dbReference>
<dbReference type="Gene3D" id="3.40.640.10">
    <property type="entry name" value="Type I PLP-dependent aspartate aminotransferase-like (Major domain)"/>
    <property type="match status" value="1"/>
</dbReference>
<dbReference type="PANTHER" id="PTHR11601:SF34">
    <property type="entry name" value="CYSTEINE DESULFURASE"/>
    <property type="match status" value="1"/>
</dbReference>
<dbReference type="InterPro" id="IPR015422">
    <property type="entry name" value="PyrdxlP-dep_Trfase_small"/>
</dbReference>
<dbReference type="InterPro" id="IPR015424">
    <property type="entry name" value="PyrdxlP-dep_Trfase"/>
</dbReference>
<protein>
    <recommendedName>
        <fullName evidence="3">cysteine desulfurase</fullName>
        <ecNumber evidence="3">2.8.1.7</ecNumber>
    </recommendedName>
</protein>
<evidence type="ECO:0000313" key="14">
    <source>
        <dbReference type="Proteomes" id="UP000502415"/>
    </source>
</evidence>
<dbReference type="PIRSF" id="PIRSF005572">
    <property type="entry name" value="NifS"/>
    <property type="match status" value="1"/>
</dbReference>
<dbReference type="EMBL" id="CP051685">
    <property type="protein sequence ID" value="QJE01580.1"/>
    <property type="molecule type" value="Genomic_DNA"/>
</dbReference>
<dbReference type="KEGG" id="mfy:HH212_17370"/>
<keyword evidence="6" id="KW-0479">Metal-binding</keyword>
<keyword evidence="13" id="KW-0032">Aminotransferase</keyword>
<dbReference type="Pfam" id="PF00266">
    <property type="entry name" value="Aminotran_5"/>
    <property type="match status" value="1"/>
</dbReference>
<dbReference type="PANTHER" id="PTHR11601">
    <property type="entry name" value="CYSTEINE DESULFURYLASE FAMILY MEMBER"/>
    <property type="match status" value="1"/>
</dbReference>
<dbReference type="Proteomes" id="UP000502415">
    <property type="component" value="Chromosome"/>
</dbReference>
<dbReference type="GO" id="GO:0051537">
    <property type="term" value="F:2 iron, 2 sulfur cluster binding"/>
    <property type="evidence" value="ECO:0007669"/>
    <property type="project" value="UniProtKB-KW"/>
</dbReference>
<keyword evidence="7" id="KW-0663">Pyridoxal phosphate</keyword>
<dbReference type="GO" id="GO:0031071">
    <property type="term" value="F:cysteine desulfurase activity"/>
    <property type="evidence" value="ECO:0007669"/>
    <property type="project" value="UniProtKB-EC"/>
</dbReference>
<evidence type="ECO:0000256" key="4">
    <source>
        <dbReference type="ARBA" id="ARBA00022679"/>
    </source>
</evidence>
<dbReference type="PROSITE" id="PS00595">
    <property type="entry name" value="AA_TRANSFER_CLASS_5"/>
    <property type="match status" value="1"/>
</dbReference>